<gene>
    <name evidence="1" type="ORF">SDC9_151732</name>
</gene>
<dbReference type="AlphaFoldDB" id="A0A645ER51"/>
<comment type="caution">
    <text evidence="1">The sequence shown here is derived from an EMBL/GenBank/DDBJ whole genome shotgun (WGS) entry which is preliminary data.</text>
</comment>
<sequence length="66" mass="7352">MVAIRPRAARAVKAIRLISRQQRLRTLERNVLREQRVLHAVEGAPATGRAFVELNLLLAHGCLLGT</sequence>
<organism evidence="1">
    <name type="scientific">bioreactor metagenome</name>
    <dbReference type="NCBI Taxonomy" id="1076179"/>
    <lineage>
        <taxon>unclassified sequences</taxon>
        <taxon>metagenomes</taxon>
        <taxon>ecological metagenomes</taxon>
    </lineage>
</organism>
<dbReference type="EMBL" id="VSSQ01050402">
    <property type="protein sequence ID" value="MPN04491.1"/>
    <property type="molecule type" value="Genomic_DNA"/>
</dbReference>
<proteinExistence type="predicted"/>
<evidence type="ECO:0000313" key="1">
    <source>
        <dbReference type="EMBL" id="MPN04491.1"/>
    </source>
</evidence>
<accession>A0A645ER51</accession>
<protein>
    <submittedName>
        <fullName evidence="1">Uncharacterized protein</fullName>
    </submittedName>
</protein>
<reference evidence="1" key="1">
    <citation type="submission" date="2019-08" db="EMBL/GenBank/DDBJ databases">
        <authorList>
            <person name="Kucharzyk K."/>
            <person name="Murdoch R.W."/>
            <person name="Higgins S."/>
            <person name="Loffler F."/>
        </authorList>
    </citation>
    <scope>NUCLEOTIDE SEQUENCE</scope>
</reference>
<name>A0A645ER51_9ZZZZ</name>